<keyword evidence="3" id="KW-1185">Reference proteome</keyword>
<organism evidence="2 3">
    <name type="scientific">Flexibacter flexilis DSM 6793</name>
    <dbReference type="NCBI Taxonomy" id="927664"/>
    <lineage>
        <taxon>Bacteria</taxon>
        <taxon>Pseudomonadati</taxon>
        <taxon>Bacteroidota</taxon>
        <taxon>Cytophagia</taxon>
        <taxon>Cytophagales</taxon>
        <taxon>Flexibacteraceae</taxon>
        <taxon>Flexibacter</taxon>
    </lineage>
</organism>
<dbReference type="OrthoDB" id="9809898at2"/>
<dbReference type="Gene3D" id="2.40.160.60">
    <property type="entry name" value="Outer membrane protein transport protein (OMPP1/FadL/TodX)"/>
    <property type="match status" value="1"/>
</dbReference>
<sequence length="344" mass="37101">MNYKILTLSVCLSLGTIAASQAQIFPNLGGQRAGISGLTFLKNDLNPRSVGMSGASAAINGDAYSIYNNPAAAVDLKATSFAVSGLRYGAGITHSLASGIIAQNEYNAFLVSANVLSSGAMDVRTEFQPDGTGEKFYATNTALGFGYARALSQMFSFGIYGKYIHEQLAEYKANTIAVDMGFMYRTDYKDLRFSAVLQHFGSDSKLAGSTLPNSYNRNGVSLESYPAPTLFKMGVSMRPYQDGAHSLLTSVQLNHPNDNAENIRLGVEYSWNDLFFARTGAKINVKGEKWPSFGVGYRQRVGYHLLRIDYGANPTDYLGFMHSVGVSFTLGKPATDPTPAPAAQ</sequence>
<evidence type="ECO:0000256" key="1">
    <source>
        <dbReference type="SAM" id="SignalP"/>
    </source>
</evidence>
<accession>A0A1I1J446</accession>
<evidence type="ECO:0000313" key="2">
    <source>
        <dbReference type="EMBL" id="SFC42881.1"/>
    </source>
</evidence>
<protein>
    <recommendedName>
        <fullName evidence="4">PorV/PorQ family protein</fullName>
    </recommendedName>
</protein>
<evidence type="ECO:0008006" key="4">
    <source>
        <dbReference type="Google" id="ProtNLM"/>
    </source>
</evidence>
<dbReference type="STRING" id="927664.SAMN05421780_105186"/>
<evidence type="ECO:0000313" key="3">
    <source>
        <dbReference type="Proteomes" id="UP000199514"/>
    </source>
</evidence>
<dbReference type="NCBIfam" id="NF033709">
    <property type="entry name" value="PorV_fam"/>
    <property type="match status" value="1"/>
</dbReference>
<gene>
    <name evidence="2" type="ORF">SAMN05421780_105186</name>
</gene>
<reference evidence="2 3" key="1">
    <citation type="submission" date="2016-10" db="EMBL/GenBank/DDBJ databases">
        <authorList>
            <person name="de Groot N.N."/>
        </authorList>
    </citation>
    <scope>NUCLEOTIDE SEQUENCE [LARGE SCALE GENOMIC DNA]</scope>
    <source>
        <strain evidence="2 3">DSM 6793</strain>
    </source>
</reference>
<feature type="signal peptide" evidence="1">
    <location>
        <begin position="1"/>
        <end position="22"/>
    </location>
</feature>
<dbReference type="EMBL" id="FOLE01000005">
    <property type="protein sequence ID" value="SFC42881.1"/>
    <property type="molecule type" value="Genomic_DNA"/>
</dbReference>
<dbReference type="Proteomes" id="UP000199514">
    <property type="component" value="Unassembled WGS sequence"/>
</dbReference>
<dbReference type="AlphaFoldDB" id="A0A1I1J446"/>
<name>A0A1I1J446_9BACT</name>
<feature type="chain" id="PRO_5011566195" description="PorV/PorQ family protein" evidence="1">
    <location>
        <begin position="23"/>
        <end position="344"/>
    </location>
</feature>
<keyword evidence="1" id="KW-0732">Signal</keyword>
<dbReference type="RefSeq" id="WP_091511860.1">
    <property type="nucleotide sequence ID" value="NZ_FOLE01000005.1"/>
</dbReference>
<proteinExistence type="predicted"/>